<dbReference type="EMBL" id="KN837118">
    <property type="protein sequence ID" value="KIJ44400.1"/>
    <property type="molecule type" value="Genomic_DNA"/>
</dbReference>
<sequence length="85" mass="9347">IGKNLADHPLFANYFSVNSTQTFDAIFRNQTLFGQLLGEWMTEKEGLFVDASANTVGFLRFPNSFLASQHQPDPSAGPLSAHGEM</sequence>
<dbReference type="OrthoDB" id="269227at2759"/>
<feature type="non-terminal residue" evidence="1">
    <location>
        <position position="1"/>
    </location>
</feature>
<dbReference type="AlphaFoldDB" id="A0A0C9VZB3"/>
<evidence type="ECO:0000313" key="2">
    <source>
        <dbReference type="Proteomes" id="UP000054279"/>
    </source>
</evidence>
<protein>
    <submittedName>
        <fullName evidence="1">GMC oxidoreductase</fullName>
    </submittedName>
</protein>
<accession>A0A0C9VZB3</accession>
<dbReference type="Proteomes" id="UP000054279">
    <property type="component" value="Unassembled WGS sequence"/>
</dbReference>
<organism evidence="1 2">
    <name type="scientific">Sphaerobolus stellatus (strain SS14)</name>
    <dbReference type="NCBI Taxonomy" id="990650"/>
    <lineage>
        <taxon>Eukaryota</taxon>
        <taxon>Fungi</taxon>
        <taxon>Dikarya</taxon>
        <taxon>Basidiomycota</taxon>
        <taxon>Agaricomycotina</taxon>
        <taxon>Agaricomycetes</taxon>
        <taxon>Phallomycetidae</taxon>
        <taxon>Geastrales</taxon>
        <taxon>Sphaerobolaceae</taxon>
        <taxon>Sphaerobolus</taxon>
    </lineage>
</organism>
<keyword evidence="2" id="KW-1185">Reference proteome</keyword>
<dbReference type="Gene3D" id="3.30.560.10">
    <property type="entry name" value="Glucose Oxidase, domain 3"/>
    <property type="match status" value="1"/>
</dbReference>
<reference evidence="1 2" key="1">
    <citation type="submission" date="2014-06" db="EMBL/GenBank/DDBJ databases">
        <title>Evolutionary Origins and Diversification of the Mycorrhizal Mutualists.</title>
        <authorList>
            <consortium name="DOE Joint Genome Institute"/>
            <consortium name="Mycorrhizal Genomics Consortium"/>
            <person name="Kohler A."/>
            <person name="Kuo A."/>
            <person name="Nagy L.G."/>
            <person name="Floudas D."/>
            <person name="Copeland A."/>
            <person name="Barry K.W."/>
            <person name="Cichocki N."/>
            <person name="Veneault-Fourrey C."/>
            <person name="LaButti K."/>
            <person name="Lindquist E.A."/>
            <person name="Lipzen A."/>
            <person name="Lundell T."/>
            <person name="Morin E."/>
            <person name="Murat C."/>
            <person name="Riley R."/>
            <person name="Ohm R."/>
            <person name="Sun H."/>
            <person name="Tunlid A."/>
            <person name="Henrissat B."/>
            <person name="Grigoriev I.V."/>
            <person name="Hibbett D.S."/>
            <person name="Martin F."/>
        </authorList>
    </citation>
    <scope>NUCLEOTIDE SEQUENCE [LARGE SCALE GENOMIC DNA]</scope>
    <source>
        <strain evidence="1 2">SS14</strain>
    </source>
</reference>
<feature type="non-terminal residue" evidence="1">
    <location>
        <position position="85"/>
    </location>
</feature>
<proteinExistence type="predicted"/>
<evidence type="ECO:0000313" key="1">
    <source>
        <dbReference type="EMBL" id="KIJ44400.1"/>
    </source>
</evidence>
<name>A0A0C9VZB3_SPHS4</name>
<dbReference type="HOGENOM" id="CLU_2518826_0_0_1"/>
<gene>
    <name evidence="1" type="ORF">M422DRAFT_130985</name>
</gene>